<dbReference type="Proteomes" id="UP001205998">
    <property type="component" value="Unassembled WGS sequence"/>
</dbReference>
<evidence type="ECO:0000313" key="6">
    <source>
        <dbReference type="Proteomes" id="UP001205998"/>
    </source>
</evidence>
<dbReference type="InterPro" id="IPR018933">
    <property type="entry name" value="Netrin_module_non-TIMP"/>
</dbReference>
<dbReference type="Pfam" id="PF01759">
    <property type="entry name" value="NTR"/>
    <property type="match status" value="1"/>
</dbReference>
<evidence type="ECO:0000313" key="5">
    <source>
        <dbReference type="EMBL" id="KAI5629338.1"/>
    </source>
</evidence>
<dbReference type="PROSITE" id="PS50189">
    <property type="entry name" value="NTR"/>
    <property type="match status" value="1"/>
</dbReference>
<dbReference type="EMBL" id="MU536117">
    <property type="protein sequence ID" value="KAI5629338.1"/>
    <property type="molecule type" value="Genomic_DNA"/>
</dbReference>
<proteinExistence type="predicted"/>
<dbReference type="Gene3D" id="2.40.50.120">
    <property type="match status" value="1"/>
</dbReference>
<gene>
    <name evidence="5" type="ORF">C0J50_12701</name>
</gene>
<keyword evidence="6" id="KW-1185">Reference proteome</keyword>
<keyword evidence="2" id="KW-0964">Secreted</keyword>
<dbReference type="InterPro" id="IPR001134">
    <property type="entry name" value="Netrin_domain"/>
</dbReference>
<keyword evidence="3" id="KW-1015">Disulfide bond</keyword>
<evidence type="ECO:0000259" key="4">
    <source>
        <dbReference type="PROSITE" id="PS50189"/>
    </source>
</evidence>
<feature type="non-terminal residue" evidence="5">
    <location>
        <position position="70"/>
    </location>
</feature>
<dbReference type="GO" id="GO:0005576">
    <property type="term" value="C:extracellular region"/>
    <property type="evidence" value="ECO:0007669"/>
    <property type="project" value="UniProtKB-SubCell"/>
</dbReference>
<dbReference type="InterPro" id="IPR008993">
    <property type="entry name" value="TIMP-like_OB-fold"/>
</dbReference>
<feature type="domain" description="NTR" evidence="4">
    <location>
        <begin position="1"/>
        <end position="70"/>
    </location>
</feature>
<protein>
    <submittedName>
        <fullName evidence="5">Complement component c3a</fullName>
    </submittedName>
</protein>
<evidence type="ECO:0000256" key="3">
    <source>
        <dbReference type="ARBA" id="ARBA00023157"/>
    </source>
</evidence>
<sequence length="70" mass="8050">IDKVKPGNQTSYMGRADCRSAFNFVKGKSYLLMGQRSSLLEEDSRLLYILGEKTWIENWPTSLEGQNSYK</sequence>
<dbReference type="SUPFAM" id="SSF50242">
    <property type="entry name" value="TIMP-like"/>
    <property type="match status" value="1"/>
</dbReference>
<evidence type="ECO:0000256" key="1">
    <source>
        <dbReference type="ARBA" id="ARBA00004613"/>
    </source>
</evidence>
<comment type="subcellular location">
    <subcellularLocation>
        <location evidence="1">Secreted</location>
    </subcellularLocation>
</comment>
<evidence type="ECO:0000256" key="2">
    <source>
        <dbReference type="ARBA" id="ARBA00022525"/>
    </source>
</evidence>
<accession>A0AAD5FUX3</accession>
<organism evidence="5 6">
    <name type="scientific">Silurus asotus</name>
    <name type="common">Amur catfish</name>
    <name type="synonym">Parasilurus asotus</name>
    <dbReference type="NCBI Taxonomy" id="30991"/>
    <lineage>
        <taxon>Eukaryota</taxon>
        <taxon>Metazoa</taxon>
        <taxon>Chordata</taxon>
        <taxon>Craniata</taxon>
        <taxon>Vertebrata</taxon>
        <taxon>Euteleostomi</taxon>
        <taxon>Actinopterygii</taxon>
        <taxon>Neopterygii</taxon>
        <taxon>Teleostei</taxon>
        <taxon>Ostariophysi</taxon>
        <taxon>Siluriformes</taxon>
        <taxon>Siluridae</taxon>
        <taxon>Silurus</taxon>
    </lineage>
</organism>
<dbReference type="AlphaFoldDB" id="A0AAD5FUX3"/>
<comment type="caution">
    <text evidence="5">The sequence shown here is derived from an EMBL/GenBank/DDBJ whole genome shotgun (WGS) entry which is preliminary data.</text>
</comment>
<reference evidence="5" key="1">
    <citation type="submission" date="2018-07" db="EMBL/GenBank/DDBJ databases">
        <title>Comparative genomics of catfishes provides insights into carnivory and benthic adaptation.</title>
        <authorList>
            <person name="Zhang Y."/>
            <person name="Wang D."/>
            <person name="Peng Z."/>
            <person name="Zheng S."/>
            <person name="Shao F."/>
            <person name="Tao W."/>
        </authorList>
    </citation>
    <scope>NUCLEOTIDE SEQUENCE</scope>
    <source>
        <strain evidence="5">Chongqing</strain>
    </source>
</reference>
<name>A0AAD5FUX3_SILAS</name>